<dbReference type="RefSeq" id="WP_093045204.1">
    <property type="nucleotide sequence ID" value="NZ_FNQR01000009.1"/>
</dbReference>
<proteinExistence type="predicted"/>
<sequence length="103" mass="11783">MKSETYLDFCFIREMTGTLAADVQNNFERLFKGQRLHWYLDDKTVLDAEVVVAEVKGMSSWASEQDVIDHLEAQAGETFWQALQGYQFHVYPPEKGCGTCGVR</sequence>
<dbReference type="Proteomes" id="UP000198584">
    <property type="component" value="Unassembled WGS sequence"/>
</dbReference>
<organism evidence="1 2">
    <name type="scientific">Thalassobacillus cyri</name>
    <dbReference type="NCBI Taxonomy" id="571932"/>
    <lineage>
        <taxon>Bacteria</taxon>
        <taxon>Bacillati</taxon>
        <taxon>Bacillota</taxon>
        <taxon>Bacilli</taxon>
        <taxon>Bacillales</taxon>
        <taxon>Bacillaceae</taxon>
        <taxon>Thalassobacillus</taxon>
    </lineage>
</organism>
<dbReference type="EMBL" id="FNQR01000009">
    <property type="protein sequence ID" value="SEA84429.1"/>
    <property type="molecule type" value="Genomic_DNA"/>
</dbReference>
<dbReference type="OrthoDB" id="2888644at2"/>
<keyword evidence="2" id="KW-1185">Reference proteome</keyword>
<reference evidence="1 2" key="1">
    <citation type="submission" date="2016-10" db="EMBL/GenBank/DDBJ databases">
        <authorList>
            <person name="de Groot N.N."/>
        </authorList>
    </citation>
    <scope>NUCLEOTIDE SEQUENCE [LARGE SCALE GENOMIC DNA]</scope>
    <source>
        <strain evidence="1 2">CCM7597</strain>
    </source>
</reference>
<evidence type="ECO:0000313" key="1">
    <source>
        <dbReference type="EMBL" id="SEA84429.1"/>
    </source>
</evidence>
<gene>
    <name evidence="1" type="ORF">SAMN05421743_10970</name>
</gene>
<name>A0A1H4EHY0_9BACI</name>
<dbReference type="AlphaFoldDB" id="A0A1H4EHY0"/>
<protein>
    <submittedName>
        <fullName evidence="1">Uncharacterized protein</fullName>
    </submittedName>
</protein>
<dbReference type="STRING" id="571932.SAMN05421743_10970"/>
<evidence type="ECO:0000313" key="2">
    <source>
        <dbReference type="Proteomes" id="UP000198584"/>
    </source>
</evidence>
<accession>A0A1H4EHY0</accession>